<evidence type="ECO:0000256" key="2">
    <source>
        <dbReference type="ARBA" id="ARBA00022692"/>
    </source>
</evidence>
<dbReference type="GO" id="GO:0005794">
    <property type="term" value="C:Golgi apparatus"/>
    <property type="evidence" value="ECO:0007669"/>
    <property type="project" value="TreeGrafter"/>
</dbReference>
<accession>A0A0N4ZF15</accession>
<evidence type="ECO:0000256" key="1">
    <source>
        <dbReference type="ARBA" id="ARBA00004141"/>
    </source>
</evidence>
<dbReference type="GO" id="GO:2001234">
    <property type="term" value="P:negative regulation of apoptotic signaling pathway"/>
    <property type="evidence" value="ECO:0007669"/>
    <property type="project" value="TreeGrafter"/>
</dbReference>
<feature type="transmembrane region" description="Helical" evidence="5">
    <location>
        <begin position="165"/>
        <end position="187"/>
    </location>
</feature>
<dbReference type="GO" id="GO:0016020">
    <property type="term" value="C:membrane"/>
    <property type="evidence" value="ECO:0007669"/>
    <property type="project" value="UniProtKB-SubCell"/>
</dbReference>
<feature type="compositionally biased region" description="Low complexity" evidence="6">
    <location>
        <begin position="64"/>
        <end position="77"/>
    </location>
</feature>
<feature type="transmembrane region" description="Helical" evidence="5">
    <location>
        <begin position="319"/>
        <end position="341"/>
    </location>
</feature>
<dbReference type="Pfam" id="PF01027">
    <property type="entry name" value="Bax1-I"/>
    <property type="match status" value="1"/>
</dbReference>
<keyword evidence="2 5" id="KW-0812">Transmembrane</keyword>
<dbReference type="PANTHER" id="PTHR23291">
    <property type="entry name" value="BAX INHIBITOR-RELATED"/>
    <property type="match status" value="1"/>
</dbReference>
<evidence type="ECO:0000256" key="4">
    <source>
        <dbReference type="ARBA" id="ARBA00023136"/>
    </source>
</evidence>
<dbReference type="InterPro" id="IPR006214">
    <property type="entry name" value="Bax_inhibitor_1-related"/>
</dbReference>
<evidence type="ECO:0000256" key="5">
    <source>
        <dbReference type="RuleBase" id="RU004379"/>
    </source>
</evidence>
<organism evidence="7 8">
    <name type="scientific">Parastrongyloides trichosuri</name>
    <name type="common">Possum-specific nematode worm</name>
    <dbReference type="NCBI Taxonomy" id="131310"/>
    <lineage>
        <taxon>Eukaryota</taxon>
        <taxon>Metazoa</taxon>
        <taxon>Ecdysozoa</taxon>
        <taxon>Nematoda</taxon>
        <taxon>Chromadorea</taxon>
        <taxon>Rhabditida</taxon>
        <taxon>Tylenchina</taxon>
        <taxon>Panagrolaimomorpha</taxon>
        <taxon>Strongyloidoidea</taxon>
        <taxon>Strongyloididae</taxon>
        <taxon>Parastrongyloides</taxon>
    </lineage>
</organism>
<dbReference type="AlphaFoldDB" id="A0A0N4ZF15"/>
<evidence type="ECO:0000256" key="6">
    <source>
        <dbReference type="SAM" id="MobiDB-lite"/>
    </source>
</evidence>
<feature type="region of interest" description="Disordered" evidence="6">
    <location>
        <begin position="1"/>
        <end position="77"/>
    </location>
</feature>
<sequence>MSRDIGFEPNEGMPHRSHGRKCPYPDDFGPPNFDQQPYQQPMQPSPYPVNYDYQNYRNDSRNVPYNNDPRNYPAPPYNNNYNPHTPIYVHGSHLEAQNFNPPINYNEPSIRPGYASWFEDPIVRKRFVSNVLSVVGVLLMMVAGMIGVTYIPPVRKYLVDEKNRGTLVIVFILSFILWMVTYVIIVCCSSLRRVFPCNILMLLLNVLCLGTYAALSVLFIEITLVLLAAIITTGLVFIVAVIARFTTFDATRTNFICLVCILSIVVSLILLILHFIFPFITILNTLLLTVCIVLFLIYLLIDIQLLLGGRENELSPNDITLAVLLIFTDIIHLFLTILALLRGANGN</sequence>
<reference evidence="8" key="1">
    <citation type="submission" date="2017-02" db="UniProtKB">
        <authorList>
            <consortium name="WormBaseParasite"/>
        </authorList>
    </citation>
    <scope>IDENTIFICATION</scope>
</reference>
<keyword evidence="7" id="KW-1185">Reference proteome</keyword>
<comment type="similarity">
    <text evidence="5">Belongs to the BI1 family.</text>
</comment>
<evidence type="ECO:0000313" key="8">
    <source>
        <dbReference type="WBParaSite" id="PTRK_0000634700.1"/>
    </source>
</evidence>
<keyword evidence="3 5" id="KW-1133">Transmembrane helix</keyword>
<feature type="transmembrane region" description="Helical" evidence="5">
    <location>
        <begin position="131"/>
        <end position="153"/>
    </location>
</feature>
<evidence type="ECO:0000313" key="7">
    <source>
        <dbReference type="Proteomes" id="UP000038045"/>
    </source>
</evidence>
<proteinExistence type="inferred from homology"/>
<dbReference type="Proteomes" id="UP000038045">
    <property type="component" value="Unplaced"/>
</dbReference>
<comment type="subcellular location">
    <subcellularLocation>
        <location evidence="1">Membrane</location>
        <topology evidence="1">Multi-pass membrane protein</topology>
    </subcellularLocation>
</comment>
<dbReference type="GO" id="GO:0005783">
    <property type="term" value="C:endoplasmic reticulum"/>
    <property type="evidence" value="ECO:0007669"/>
    <property type="project" value="TreeGrafter"/>
</dbReference>
<feature type="transmembrane region" description="Helical" evidence="5">
    <location>
        <begin position="255"/>
        <end position="280"/>
    </location>
</feature>
<evidence type="ECO:0000256" key="3">
    <source>
        <dbReference type="ARBA" id="ARBA00022989"/>
    </source>
</evidence>
<keyword evidence="4 5" id="KW-0472">Membrane</keyword>
<dbReference type="PANTHER" id="PTHR23291:SF127">
    <property type="entry name" value="PROTEIN LIFEGUARD 1-LIKE"/>
    <property type="match status" value="1"/>
</dbReference>
<dbReference type="WBParaSite" id="PTRK_0000634700.1">
    <property type="protein sequence ID" value="PTRK_0000634700.1"/>
    <property type="gene ID" value="PTRK_0000634700"/>
</dbReference>
<feature type="transmembrane region" description="Helical" evidence="5">
    <location>
        <begin position="225"/>
        <end position="243"/>
    </location>
</feature>
<feature type="transmembrane region" description="Helical" evidence="5">
    <location>
        <begin position="286"/>
        <end position="307"/>
    </location>
</feature>
<protein>
    <submittedName>
        <fullName evidence="8">Protein lifeguard 1</fullName>
    </submittedName>
</protein>
<name>A0A0N4ZF15_PARTI</name>
<feature type="compositionally biased region" description="Polar residues" evidence="6">
    <location>
        <begin position="52"/>
        <end position="63"/>
    </location>
</feature>
<feature type="transmembrane region" description="Helical" evidence="5">
    <location>
        <begin position="199"/>
        <end position="219"/>
    </location>
</feature>